<feature type="transmembrane region" description="Helical" evidence="1">
    <location>
        <begin position="266"/>
        <end position="286"/>
    </location>
</feature>
<feature type="transmembrane region" description="Helical" evidence="1">
    <location>
        <begin position="238"/>
        <end position="257"/>
    </location>
</feature>
<reference evidence="2 3" key="1">
    <citation type="submission" date="2016-11" db="EMBL/GenBank/DDBJ databases">
        <title>The macronuclear genome of Stentor coeruleus: a giant cell with tiny introns.</title>
        <authorList>
            <person name="Slabodnick M."/>
            <person name="Ruby J.G."/>
            <person name="Reiff S.B."/>
            <person name="Swart E.C."/>
            <person name="Gosai S."/>
            <person name="Prabakaran S."/>
            <person name="Witkowska E."/>
            <person name="Larue G.E."/>
            <person name="Fisher S."/>
            <person name="Freeman R.M."/>
            <person name="Gunawardena J."/>
            <person name="Chu W."/>
            <person name="Stover N.A."/>
            <person name="Gregory B.D."/>
            <person name="Nowacki M."/>
            <person name="Derisi J."/>
            <person name="Roy S.W."/>
            <person name="Marshall W.F."/>
            <person name="Sood P."/>
        </authorList>
    </citation>
    <scope>NUCLEOTIDE SEQUENCE [LARGE SCALE GENOMIC DNA]</scope>
    <source>
        <strain evidence="2">WM001</strain>
    </source>
</reference>
<evidence type="ECO:0000256" key="1">
    <source>
        <dbReference type="SAM" id="Phobius"/>
    </source>
</evidence>
<protein>
    <submittedName>
        <fullName evidence="2">Uncharacterized protein</fullName>
    </submittedName>
</protein>
<proteinExistence type="predicted"/>
<feature type="transmembrane region" description="Helical" evidence="1">
    <location>
        <begin position="215"/>
        <end position="232"/>
    </location>
</feature>
<dbReference type="EMBL" id="MPUH01001209">
    <property type="protein sequence ID" value="OMJ69353.1"/>
    <property type="molecule type" value="Genomic_DNA"/>
</dbReference>
<keyword evidence="1" id="KW-1133">Transmembrane helix</keyword>
<dbReference type="AlphaFoldDB" id="A0A1R2AXS3"/>
<keyword evidence="3" id="KW-1185">Reference proteome</keyword>
<feature type="transmembrane region" description="Helical" evidence="1">
    <location>
        <begin position="133"/>
        <end position="154"/>
    </location>
</feature>
<accession>A0A1R2AXS3</accession>
<feature type="transmembrane region" description="Helical" evidence="1">
    <location>
        <begin position="174"/>
        <end position="195"/>
    </location>
</feature>
<evidence type="ECO:0000313" key="2">
    <source>
        <dbReference type="EMBL" id="OMJ69353.1"/>
    </source>
</evidence>
<gene>
    <name evidence="2" type="ORF">SteCoe_32960</name>
</gene>
<feature type="transmembrane region" description="Helical" evidence="1">
    <location>
        <begin position="107"/>
        <end position="126"/>
    </location>
</feature>
<name>A0A1R2AXS3_9CILI</name>
<feature type="transmembrane region" description="Helical" evidence="1">
    <location>
        <begin position="298"/>
        <end position="317"/>
    </location>
</feature>
<sequence>MIYLIFIIKCAFALDQELGNLCGTIFLFTSLGIFLALIIVAGIFIDHNSIFSPLIQFVNFIQFSHIICTFDIDKSSGLAKFWEQAFRILKPYSGFDWYSYSFLANCWNEFCIFLLFFMSFCVFMWIKKSSRKFIDIISLGILMTVQDFAFYGVLDVKNKIENGISNDKSELVSLILSVGYFFMYVVYMGYVVFLFRRKSDLVSVYKEEFTSFKGYYLIFYAEVYVVCGIVLFMGQYKIFAYGIICVFELIIIFFIILTRPFSILKVVFLSLYHSCRLSMCFVIAYYQVGLLYKESLDIILLSIYALGLLLSLVKVFFKGSKEKIYTETNYELEGTGRIQLPSNTDLTVINEMKDQDNLKGSEHFDLRNSIDSDDPLRSISITNNIKDEVVNEIKSSDVNEIKSSDVNKIISLDANEIRSSDVKVFDNKSTVVPEKKSDMMNLNLYTVRRYLGK</sequence>
<keyword evidence="1" id="KW-0472">Membrane</keyword>
<organism evidence="2 3">
    <name type="scientific">Stentor coeruleus</name>
    <dbReference type="NCBI Taxonomy" id="5963"/>
    <lineage>
        <taxon>Eukaryota</taxon>
        <taxon>Sar</taxon>
        <taxon>Alveolata</taxon>
        <taxon>Ciliophora</taxon>
        <taxon>Postciliodesmatophora</taxon>
        <taxon>Heterotrichea</taxon>
        <taxon>Heterotrichida</taxon>
        <taxon>Stentoridae</taxon>
        <taxon>Stentor</taxon>
    </lineage>
</organism>
<dbReference type="Proteomes" id="UP000187209">
    <property type="component" value="Unassembled WGS sequence"/>
</dbReference>
<keyword evidence="1" id="KW-0812">Transmembrane</keyword>
<evidence type="ECO:0000313" key="3">
    <source>
        <dbReference type="Proteomes" id="UP000187209"/>
    </source>
</evidence>
<comment type="caution">
    <text evidence="2">The sequence shown here is derived from an EMBL/GenBank/DDBJ whole genome shotgun (WGS) entry which is preliminary data.</text>
</comment>
<feature type="transmembrane region" description="Helical" evidence="1">
    <location>
        <begin position="21"/>
        <end position="45"/>
    </location>
</feature>